<dbReference type="Gene3D" id="3.40.50.1110">
    <property type="entry name" value="SGNH hydrolase"/>
    <property type="match status" value="1"/>
</dbReference>
<evidence type="ECO:0000259" key="1">
    <source>
        <dbReference type="Pfam" id="PF14606"/>
    </source>
</evidence>
<evidence type="ECO:0000313" key="3">
    <source>
        <dbReference type="EMBL" id="MFD0959072.1"/>
    </source>
</evidence>
<gene>
    <name evidence="3" type="ORF">ACFQ2I_06670</name>
</gene>
<reference evidence="4" key="1">
    <citation type="journal article" date="2019" name="Int. J. Syst. Evol. Microbiol.">
        <title>The Global Catalogue of Microorganisms (GCM) 10K type strain sequencing project: providing services to taxonomists for standard genome sequencing and annotation.</title>
        <authorList>
            <consortium name="The Broad Institute Genomics Platform"/>
            <consortium name="The Broad Institute Genome Sequencing Center for Infectious Disease"/>
            <person name="Wu L."/>
            <person name="Ma J."/>
        </authorList>
    </citation>
    <scope>NUCLEOTIDE SEQUENCE [LARGE SCALE GENOMIC DNA]</scope>
    <source>
        <strain evidence="4">CCUG 59129</strain>
    </source>
</reference>
<keyword evidence="4" id="KW-1185">Reference proteome</keyword>
<keyword evidence="3" id="KW-0378">Hydrolase</keyword>
<dbReference type="SUPFAM" id="SSF52266">
    <property type="entry name" value="SGNH hydrolase"/>
    <property type="match status" value="1"/>
</dbReference>
<dbReference type="Proteomes" id="UP001596989">
    <property type="component" value="Unassembled WGS sequence"/>
</dbReference>
<dbReference type="EMBL" id="JBHTJZ010000005">
    <property type="protein sequence ID" value="MFD0959072.1"/>
    <property type="molecule type" value="Genomic_DNA"/>
</dbReference>
<dbReference type="Gene3D" id="2.60.120.260">
    <property type="entry name" value="Galactose-binding domain-like"/>
    <property type="match status" value="1"/>
</dbReference>
<proteinExistence type="predicted"/>
<dbReference type="InterPro" id="IPR032740">
    <property type="entry name" value="GxDLY"/>
</dbReference>
<feature type="domain" description="SGNH hydrolase-type esterase" evidence="1">
    <location>
        <begin position="186"/>
        <end position="365"/>
    </location>
</feature>
<dbReference type="Pfam" id="PF14607">
    <property type="entry name" value="GxDLY"/>
    <property type="match status" value="1"/>
</dbReference>
<evidence type="ECO:0000259" key="2">
    <source>
        <dbReference type="Pfam" id="PF14607"/>
    </source>
</evidence>
<dbReference type="InterPro" id="IPR036514">
    <property type="entry name" value="SGNH_hydro_sf"/>
</dbReference>
<comment type="caution">
    <text evidence="3">The sequence shown here is derived from an EMBL/GenBank/DDBJ whole genome shotgun (WGS) entry which is preliminary data.</text>
</comment>
<accession>A0ABW3HNM3</accession>
<organism evidence="3 4">
    <name type="scientific">Paenibacillus chungangensis</name>
    <dbReference type="NCBI Taxonomy" id="696535"/>
    <lineage>
        <taxon>Bacteria</taxon>
        <taxon>Bacillati</taxon>
        <taxon>Bacillota</taxon>
        <taxon>Bacilli</taxon>
        <taxon>Bacillales</taxon>
        <taxon>Paenibacillaceae</taxon>
        <taxon>Paenibacillus</taxon>
    </lineage>
</organism>
<name>A0ABW3HNM3_9BACL</name>
<feature type="domain" description="SGNH hydrolase-type esterase N-terminal" evidence="2">
    <location>
        <begin position="33"/>
        <end position="176"/>
    </location>
</feature>
<dbReference type="InterPro" id="IPR013830">
    <property type="entry name" value="SGNH_hydro"/>
</dbReference>
<dbReference type="GO" id="GO:0016787">
    <property type="term" value="F:hydrolase activity"/>
    <property type="evidence" value="ECO:0007669"/>
    <property type="project" value="UniProtKB-KW"/>
</dbReference>
<dbReference type="Pfam" id="PF14606">
    <property type="entry name" value="Lipase_GDSL_3"/>
    <property type="match status" value="1"/>
</dbReference>
<dbReference type="RefSeq" id="WP_377562918.1">
    <property type="nucleotide sequence ID" value="NZ_JBHTJZ010000005.1"/>
</dbReference>
<sequence length="375" mass="41833">MSEATARGSTTINVQSLDENMKLEEKGPLGLLWHSPVEAPFRLSGFAWYDQERLFRRMPVNDSGKLPQAVDYLANCTAGGQISFRTNSPRLAVSVELVAAADMYHMPATGQCGFDAYIGTPGEHRYIATSRYDHREQSYECILFELPESTMREVTLNFPLYQGVKSVSIGLESASEVLPPTPYASNKKVVLYGTSILQGGCANRPGMAYPNIISRRIPMQFINLGFSGNGRGEPEVAGIISEIQDPALLVLDYEANAVSHELYSQTLPEFIRIYREAHPEVPILVVSKFRYALENFNPEALQRRLRMRQIAIDVVGKYKQQGDHNIHFFDGSDMFGGDDAHECTVDGSHPTDLGFLRMADALTPTFQQLLSRELE</sequence>
<protein>
    <submittedName>
        <fullName evidence="3">SGNH/GDSL hydrolase family protein</fullName>
        <ecNumber evidence="3">3.1.-.-</ecNumber>
    </submittedName>
</protein>
<evidence type="ECO:0000313" key="4">
    <source>
        <dbReference type="Proteomes" id="UP001596989"/>
    </source>
</evidence>
<dbReference type="EC" id="3.1.-.-" evidence="3"/>